<feature type="region of interest" description="Disordered" evidence="12">
    <location>
        <begin position="297"/>
        <end position="330"/>
    </location>
</feature>
<feature type="compositionally biased region" description="Polar residues" evidence="12">
    <location>
        <begin position="119"/>
        <end position="131"/>
    </location>
</feature>
<dbReference type="GO" id="GO:0030686">
    <property type="term" value="C:90S preribosome"/>
    <property type="evidence" value="ECO:0007669"/>
    <property type="project" value="TreeGrafter"/>
</dbReference>
<comment type="function">
    <text evidence="9 10">Component of the 90S pre-ribosome involved in the maturation of rRNAs. Required for early cleavages of the pre-RNAs in the 40S ribosomal subunit maturation pathway.</text>
</comment>
<reference evidence="13" key="2">
    <citation type="journal article" date="2022" name="Microb. Genom.">
        <title>A chromosome-scale genome assembly of the tomato pathogen Cladosporium fulvum reveals a compartmentalized genome architecture and the presence of a dispensable chromosome.</title>
        <authorList>
            <person name="Zaccaron A.Z."/>
            <person name="Chen L.H."/>
            <person name="Samaras A."/>
            <person name="Stergiopoulos I."/>
        </authorList>
    </citation>
    <scope>NUCLEOTIDE SEQUENCE</scope>
    <source>
        <strain evidence="13">Race5_Kim</strain>
    </source>
</reference>
<keyword evidence="6 11" id="KW-0175">Coiled coil</keyword>
<reference evidence="13" key="1">
    <citation type="submission" date="2021-12" db="EMBL/GenBank/DDBJ databases">
        <authorList>
            <person name="Zaccaron A."/>
            <person name="Stergiopoulos I."/>
        </authorList>
    </citation>
    <scope>NUCLEOTIDE SEQUENCE</scope>
    <source>
        <strain evidence="13">Race5_Kim</strain>
    </source>
</reference>
<keyword evidence="14" id="KW-1185">Reference proteome</keyword>
<dbReference type="RefSeq" id="XP_047758079.1">
    <property type="nucleotide sequence ID" value="XM_047902469.1"/>
</dbReference>
<feature type="compositionally biased region" description="Basic and acidic residues" evidence="12">
    <location>
        <begin position="176"/>
        <end position="205"/>
    </location>
</feature>
<dbReference type="InterPro" id="IPR009292">
    <property type="entry name" value="RRP36"/>
</dbReference>
<sequence>MAVGLQNMRARPGAYDDDDVEFGSDNGESDISDEADDDEGMSEHEDQQSAGEEGSDVEQKISNVSFGALKQAQDAISRKRKRGSDTTADQEDKLEALREKLRQIRAQREGHAQPKKSDTSAGKSLSRTQQTEEGDSEDDSDDSDSAPSEEGAEKSRSSKHAPMSQSSKHQVTRKRLVVDVPKRQVRDPRFDAMHQRHGHPGDSDKAYAFLQDYQKAEIQELKGAMKKTKSEDDKEILKRKVISMENKLKAKAAKEREQEIIRKHRKEERDKVQEGKTPYYLKKKDIKERAIVEKFNDMKSKDREKLIEKRRKKEGQKEKKRMPQARRMVG</sequence>
<dbReference type="PANTHER" id="PTHR21738:SF0">
    <property type="entry name" value="RIBOSOMAL RNA PROCESSING PROTEIN 36 HOMOLOG"/>
    <property type="match status" value="1"/>
</dbReference>
<dbReference type="GO" id="GO:0000462">
    <property type="term" value="P:maturation of SSU-rRNA from tricistronic rRNA transcript (SSU-rRNA, 5.8S rRNA, LSU-rRNA)"/>
    <property type="evidence" value="ECO:0007669"/>
    <property type="project" value="TreeGrafter"/>
</dbReference>
<evidence type="ECO:0000313" key="13">
    <source>
        <dbReference type="EMBL" id="UJO13713.1"/>
    </source>
</evidence>
<evidence type="ECO:0000256" key="1">
    <source>
        <dbReference type="ARBA" id="ARBA00004604"/>
    </source>
</evidence>
<evidence type="ECO:0000256" key="8">
    <source>
        <dbReference type="ARBA" id="ARBA00023274"/>
    </source>
</evidence>
<evidence type="ECO:0000256" key="4">
    <source>
        <dbReference type="ARBA" id="ARBA00022517"/>
    </source>
</evidence>
<evidence type="ECO:0000256" key="6">
    <source>
        <dbReference type="ARBA" id="ARBA00023054"/>
    </source>
</evidence>
<feature type="compositionally biased region" description="Basic and acidic residues" evidence="12">
    <location>
        <begin position="297"/>
        <end position="307"/>
    </location>
</feature>
<organism evidence="13 14">
    <name type="scientific">Passalora fulva</name>
    <name type="common">Tomato leaf mold</name>
    <name type="synonym">Cladosporium fulvum</name>
    <dbReference type="NCBI Taxonomy" id="5499"/>
    <lineage>
        <taxon>Eukaryota</taxon>
        <taxon>Fungi</taxon>
        <taxon>Dikarya</taxon>
        <taxon>Ascomycota</taxon>
        <taxon>Pezizomycotina</taxon>
        <taxon>Dothideomycetes</taxon>
        <taxon>Dothideomycetidae</taxon>
        <taxon>Mycosphaerellales</taxon>
        <taxon>Mycosphaerellaceae</taxon>
        <taxon>Fulvia</taxon>
    </lineage>
</organism>
<proteinExistence type="inferred from homology"/>
<feature type="coiled-coil region" evidence="11">
    <location>
        <begin position="227"/>
        <end position="270"/>
    </location>
</feature>
<evidence type="ECO:0000256" key="2">
    <source>
        <dbReference type="ARBA" id="ARBA00009418"/>
    </source>
</evidence>
<dbReference type="Proteomes" id="UP000756132">
    <property type="component" value="Chromosome 2"/>
</dbReference>
<dbReference type="PANTHER" id="PTHR21738">
    <property type="entry name" value="RIBOSOMAL RNA PROCESSING PROTEIN 36 HOMOLOG"/>
    <property type="match status" value="1"/>
</dbReference>
<accession>A0A9Q8LA74</accession>
<dbReference type="EMBL" id="CP090164">
    <property type="protein sequence ID" value="UJO13713.1"/>
    <property type="molecule type" value="Genomic_DNA"/>
</dbReference>
<dbReference type="AlphaFoldDB" id="A0A9Q8LA74"/>
<evidence type="ECO:0000313" key="14">
    <source>
        <dbReference type="Proteomes" id="UP000756132"/>
    </source>
</evidence>
<feature type="region of interest" description="Disordered" evidence="12">
    <location>
        <begin position="1"/>
        <end position="205"/>
    </location>
</feature>
<feature type="compositionally biased region" description="Acidic residues" evidence="12">
    <location>
        <begin position="15"/>
        <end position="40"/>
    </location>
</feature>
<dbReference type="KEGG" id="ffu:CLAFUR5_03321"/>
<evidence type="ECO:0000256" key="5">
    <source>
        <dbReference type="ARBA" id="ARBA00022552"/>
    </source>
</evidence>
<comment type="subunit">
    <text evidence="3 10">Associates with 90S and pre-40S pre-ribosomal particles.</text>
</comment>
<dbReference type="GO" id="GO:0005730">
    <property type="term" value="C:nucleolus"/>
    <property type="evidence" value="ECO:0007669"/>
    <property type="project" value="UniProtKB-SubCell"/>
</dbReference>
<evidence type="ECO:0000256" key="11">
    <source>
        <dbReference type="SAM" id="Coils"/>
    </source>
</evidence>
<evidence type="ECO:0000256" key="7">
    <source>
        <dbReference type="ARBA" id="ARBA00023242"/>
    </source>
</evidence>
<feature type="compositionally biased region" description="Basic and acidic residues" evidence="12">
    <location>
        <begin position="90"/>
        <end position="118"/>
    </location>
</feature>
<evidence type="ECO:0000256" key="10">
    <source>
        <dbReference type="RuleBase" id="RU368027"/>
    </source>
</evidence>
<evidence type="ECO:0000256" key="9">
    <source>
        <dbReference type="ARBA" id="ARBA00025053"/>
    </source>
</evidence>
<name>A0A9Q8LA74_PASFU</name>
<keyword evidence="5 10" id="KW-0698">rRNA processing</keyword>
<keyword evidence="7 10" id="KW-0539">Nucleus</keyword>
<dbReference type="Pfam" id="PF06102">
    <property type="entry name" value="RRP36"/>
    <property type="match status" value="1"/>
</dbReference>
<evidence type="ECO:0000256" key="12">
    <source>
        <dbReference type="SAM" id="MobiDB-lite"/>
    </source>
</evidence>
<evidence type="ECO:0000256" key="3">
    <source>
        <dbReference type="ARBA" id="ARBA00011167"/>
    </source>
</evidence>
<keyword evidence="4 10" id="KW-0690">Ribosome biogenesis</keyword>
<comment type="subcellular location">
    <subcellularLocation>
        <location evidence="1 10">Nucleus</location>
        <location evidence="1 10">Nucleolus</location>
    </subcellularLocation>
</comment>
<feature type="compositionally biased region" description="Basic residues" evidence="12">
    <location>
        <begin position="308"/>
        <end position="330"/>
    </location>
</feature>
<keyword evidence="8 10" id="KW-0687">Ribonucleoprotein</keyword>
<comment type="similarity">
    <text evidence="2 10">Belongs to the RRP36 family.</text>
</comment>
<dbReference type="OrthoDB" id="448446at2759"/>
<feature type="compositionally biased region" description="Acidic residues" evidence="12">
    <location>
        <begin position="132"/>
        <end position="144"/>
    </location>
</feature>
<protein>
    <recommendedName>
        <fullName evidence="10">rRNA biogenesis protein RRP36</fullName>
    </recommendedName>
</protein>
<dbReference type="OMA" id="HMKSKQR"/>
<gene>
    <name evidence="13" type="ORF">CLAFUR5_03321</name>
</gene>
<dbReference type="GeneID" id="71983199"/>